<dbReference type="InterPro" id="IPR005482">
    <property type="entry name" value="Biotin_COase_C"/>
</dbReference>
<dbReference type="SUPFAM" id="SSF50891">
    <property type="entry name" value="Cyclophilin-like"/>
    <property type="match status" value="2"/>
</dbReference>
<dbReference type="NCBIfam" id="TIGR00724">
    <property type="entry name" value="urea_amlyse_rel"/>
    <property type="match status" value="1"/>
</dbReference>
<evidence type="ECO:0000256" key="4">
    <source>
        <dbReference type="ARBA" id="ARBA00022801"/>
    </source>
</evidence>
<dbReference type="InterPro" id="IPR050856">
    <property type="entry name" value="Biotin_carboxylase_complex"/>
</dbReference>
<organism evidence="11 12">
    <name type="scientific">Puniceicoccus vermicola</name>
    <dbReference type="NCBI Taxonomy" id="388746"/>
    <lineage>
        <taxon>Bacteria</taxon>
        <taxon>Pseudomonadati</taxon>
        <taxon>Verrucomicrobiota</taxon>
        <taxon>Opitutia</taxon>
        <taxon>Puniceicoccales</taxon>
        <taxon>Puniceicoccaceae</taxon>
        <taxon>Puniceicoccus</taxon>
    </lineage>
</organism>
<keyword evidence="2 11" id="KW-0436">Ligase</keyword>
<dbReference type="InterPro" id="IPR029000">
    <property type="entry name" value="Cyclophilin-like_dom_sf"/>
</dbReference>
<evidence type="ECO:0000313" key="12">
    <source>
        <dbReference type="Proteomes" id="UP000525652"/>
    </source>
</evidence>
<dbReference type="PROSITE" id="PS50975">
    <property type="entry name" value="ATP_GRASP"/>
    <property type="match status" value="1"/>
</dbReference>
<dbReference type="Pfam" id="PF02785">
    <property type="entry name" value="Biotin_carb_C"/>
    <property type="match status" value="1"/>
</dbReference>
<dbReference type="Proteomes" id="UP000525652">
    <property type="component" value="Unassembled WGS sequence"/>
</dbReference>
<evidence type="ECO:0000256" key="2">
    <source>
        <dbReference type="ARBA" id="ARBA00022598"/>
    </source>
</evidence>
<comment type="cofactor">
    <cofactor evidence="1">
        <name>biotin</name>
        <dbReference type="ChEBI" id="CHEBI:57586"/>
    </cofactor>
</comment>
<evidence type="ECO:0000256" key="7">
    <source>
        <dbReference type="PROSITE-ProRule" id="PRU00409"/>
    </source>
</evidence>
<gene>
    <name evidence="11" type="primary">uca</name>
    <name evidence="11" type="ORF">H5P30_20010</name>
</gene>
<dbReference type="Gene3D" id="3.30.1360.40">
    <property type="match status" value="1"/>
</dbReference>
<dbReference type="PROSITE" id="PS00188">
    <property type="entry name" value="BIOTIN"/>
    <property type="match status" value="1"/>
</dbReference>
<dbReference type="InterPro" id="IPR011053">
    <property type="entry name" value="Single_hybrid_motif"/>
</dbReference>
<dbReference type="InterPro" id="IPR014084">
    <property type="entry name" value="Urea_COase"/>
</dbReference>
<dbReference type="EC" id="6.3.4.6" evidence="11"/>
<dbReference type="PANTHER" id="PTHR18866:SF128">
    <property type="entry name" value="UREA AMIDOLYASE"/>
    <property type="match status" value="1"/>
</dbReference>
<dbReference type="Gene3D" id="2.40.100.10">
    <property type="entry name" value="Cyclophilin-like"/>
    <property type="match status" value="2"/>
</dbReference>
<dbReference type="GO" id="GO:0004847">
    <property type="term" value="F:urea carboxylase activity"/>
    <property type="evidence" value="ECO:0007669"/>
    <property type="project" value="UniProtKB-EC"/>
</dbReference>
<dbReference type="SUPFAM" id="SSF160467">
    <property type="entry name" value="PH0987 N-terminal domain-like"/>
    <property type="match status" value="1"/>
</dbReference>
<dbReference type="InterPro" id="IPR003833">
    <property type="entry name" value="CT_C_D"/>
</dbReference>
<dbReference type="InterPro" id="IPR003778">
    <property type="entry name" value="CT_A_B"/>
</dbReference>
<dbReference type="InterPro" id="IPR011761">
    <property type="entry name" value="ATP-grasp"/>
</dbReference>
<reference evidence="11 12" key="1">
    <citation type="submission" date="2020-07" db="EMBL/GenBank/DDBJ databases">
        <authorList>
            <person name="Feng X."/>
        </authorList>
    </citation>
    <scope>NUCLEOTIDE SEQUENCE [LARGE SCALE GENOMIC DNA]</scope>
    <source>
        <strain evidence="11 12">JCM14086</strain>
    </source>
</reference>
<dbReference type="EMBL" id="JACHVA010000138">
    <property type="protein sequence ID" value="MBC2604074.1"/>
    <property type="molecule type" value="Genomic_DNA"/>
</dbReference>
<dbReference type="NCBIfam" id="TIGR02712">
    <property type="entry name" value="urea_carbox"/>
    <property type="match status" value="1"/>
</dbReference>
<evidence type="ECO:0000256" key="1">
    <source>
        <dbReference type="ARBA" id="ARBA00001953"/>
    </source>
</evidence>
<dbReference type="FunFam" id="3.40.50.20:FF:000010">
    <property type="entry name" value="Propionyl-CoA carboxylase subunit alpha"/>
    <property type="match status" value="1"/>
</dbReference>
<dbReference type="InterPro" id="IPR011764">
    <property type="entry name" value="Biotin_carboxylation_dom"/>
</dbReference>
<dbReference type="SMART" id="SM00878">
    <property type="entry name" value="Biotin_carb_C"/>
    <property type="match status" value="1"/>
</dbReference>
<dbReference type="InterPro" id="IPR016185">
    <property type="entry name" value="PreATP-grasp_dom_sf"/>
</dbReference>
<evidence type="ECO:0000259" key="9">
    <source>
        <dbReference type="PROSITE" id="PS50975"/>
    </source>
</evidence>
<accession>A0A7X1B244</accession>
<dbReference type="PANTHER" id="PTHR18866">
    <property type="entry name" value="CARBOXYLASE:PYRUVATE/ACETYL-COA/PROPIONYL-COA CARBOXYLASE"/>
    <property type="match status" value="1"/>
</dbReference>
<dbReference type="Pfam" id="PF02682">
    <property type="entry name" value="CT_C_D"/>
    <property type="match status" value="1"/>
</dbReference>
<feature type="domain" description="Biotin carboxylation" evidence="10">
    <location>
        <begin position="1"/>
        <end position="444"/>
    </location>
</feature>
<evidence type="ECO:0000313" key="11">
    <source>
        <dbReference type="EMBL" id="MBC2604074.1"/>
    </source>
</evidence>
<dbReference type="InterPro" id="IPR011054">
    <property type="entry name" value="Rudment_hybrid_motif"/>
</dbReference>
<dbReference type="CDD" id="cd06850">
    <property type="entry name" value="biotinyl_domain"/>
    <property type="match status" value="1"/>
</dbReference>
<keyword evidence="4" id="KW-0378">Hydrolase</keyword>
<dbReference type="InterPro" id="IPR000089">
    <property type="entry name" value="Biotin_lipoyl"/>
</dbReference>
<keyword evidence="12" id="KW-1185">Reference proteome</keyword>
<dbReference type="SUPFAM" id="SSF51230">
    <property type="entry name" value="Single hybrid motif"/>
    <property type="match status" value="1"/>
</dbReference>
<dbReference type="InterPro" id="IPR005479">
    <property type="entry name" value="CPAse_ATP-bd"/>
</dbReference>
<feature type="domain" description="ATP-grasp" evidence="9">
    <location>
        <begin position="120"/>
        <end position="317"/>
    </location>
</feature>
<comment type="caution">
    <text evidence="11">The sequence shown here is derived from an EMBL/GenBank/DDBJ whole genome shotgun (WGS) entry which is preliminary data.</text>
</comment>
<dbReference type="SUPFAM" id="SSF56059">
    <property type="entry name" value="Glutathione synthetase ATP-binding domain-like"/>
    <property type="match status" value="1"/>
</dbReference>
<dbReference type="PROSITE" id="PS00867">
    <property type="entry name" value="CPSASE_2"/>
    <property type="match status" value="1"/>
</dbReference>
<feature type="domain" description="Lipoyl-binding" evidence="8">
    <location>
        <begin position="1122"/>
        <end position="1200"/>
    </location>
</feature>
<protein>
    <submittedName>
        <fullName evidence="11">Urea carboxylase</fullName>
        <ecNumber evidence="11">6.3.4.6</ecNumber>
    </submittedName>
</protein>
<evidence type="ECO:0000256" key="5">
    <source>
        <dbReference type="ARBA" id="ARBA00022840"/>
    </source>
</evidence>
<dbReference type="RefSeq" id="WP_185694691.1">
    <property type="nucleotide sequence ID" value="NZ_JACHVA010000138.1"/>
</dbReference>
<dbReference type="InterPro" id="IPR005481">
    <property type="entry name" value="BC-like_N"/>
</dbReference>
<dbReference type="PROSITE" id="PS50979">
    <property type="entry name" value="BC"/>
    <property type="match status" value="1"/>
</dbReference>
<dbReference type="Pfam" id="PF02626">
    <property type="entry name" value="CT_A_B"/>
    <property type="match status" value="1"/>
</dbReference>
<proteinExistence type="predicted"/>
<dbReference type="AlphaFoldDB" id="A0A7X1B244"/>
<dbReference type="SMART" id="SM00797">
    <property type="entry name" value="AHS2"/>
    <property type="match status" value="1"/>
</dbReference>
<dbReference type="SUPFAM" id="SSF52440">
    <property type="entry name" value="PreATP-grasp domain"/>
    <property type="match status" value="1"/>
</dbReference>
<evidence type="ECO:0000256" key="3">
    <source>
        <dbReference type="ARBA" id="ARBA00022741"/>
    </source>
</evidence>
<evidence type="ECO:0000259" key="8">
    <source>
        <dbReference type="PROSITE" id="PS50968"/>
    </source>
</evidence>
<keyword evidence="3 7" id="KW-0547">Nucleotide-binding</keyword>
<dbReference type="GO" id="GO:0005524">
    <property type="term" value="F:ATP binding"/>
    <property type="evidence" value="ECO:0007669"/>
    <property type="project" value="UniProtKB-UniRule"/>
</dbReference>
<sequence>MLKKVLIANRGEIACRILKSCQKLNIPTVAVFSEADRHTPHVLEADEAYCLGPAPVSESYLKADKIIEICKETGADGVHPGYGLLSENLEFAQACEDAGIAFIGPTPEQIEKFGLKHTARELAEKSDVPMLPGTGLLASADEALELGESIGYPVILKSVAGGGGIGMRVCEEPGALAKAFDEVEHLSQANFGQAGIYLEKFVSRARHVEVQIFGNGDGKIVTLGERDCSSQRRNQKVIEETPAPGISDDLRGGLAASARRLASSVGYRSAGTVEFLVNADTEDFYFLEVNTRLQVEHGVSEEVTGVDLVEWMLKLGGGEDPTGDYEAVPVCGHSIQVRVYAEDPRKDYQPSSGTLTEVSFPEGVRCDTWVSRGTEVTPHYDPLLAKIIVHGKDRTEAIEKMREAIDQSQIYGIELNLEYLRRIIDDPTFVGGKITTAFLKTFEYETTAVDVLVPGTQTSIQDYPGRLGYWDIGVPPSGPMDGLAFRVANRLVGNESGAAALEITLSGPTLKFNQKAVLALTGAEMPAELDGMPVPFWKAFSVDSGSVLKLGSVGDVGCRTYLAVAGGFDVPDYLGSKSTFAMGQFGGHAGRTLVAGDVLHLFAETKTDASECPDIEKSSIPEYSNEWEIRVTYGPHGAPDFFLEEDIDAFLESKFEVHYNSARTGIRLIAPTKPKWARTDGGEAGLHPSNVHDNPYAIGAINFTGDMPIILGPDGPSLGGFVCAVTIVQADLWMTGQIRPGDTVRFSTISQEEANSLEQDQDSAIARLDRAVHTPFVTTNSDRGSCIKALLTEDENPVRVTYRPCGDKYLLIEYGPIVLDISLRFRVYSLMQWIEKNDLPGIIDVTPGVRTLQIHYDSRMLTLDQLMEALLQAEKELPGVDELEIPTRVLHLPMSWNNEMTQMAVRKYEKSVRKDAPWCPSNIEFIRRINGLESVEEVEKIVFSASYLVMGLGDVYLGAPAAVPVDPRHRLLTTKYNPARTWTAEGTVGIGGVYMCIYGMDSPGGYQLVGQSLPIWNRYLSTGPFEPEKPWLLRFFDQVRFFPVSEEELVRMRRDFHSGEYEIKIETETFSLKKYNEFVAENQESIGTFQATQQKAFEEERQRWEEAGQAAANETWEEAPPPEEMELPEGHEAVTSHINGNVWKILVQEGETVEAGQTLIILEAMKMEINVVAISGGEVTKIIAEEGSSVKTGQQLLLVKTH</sequence>
<evidence type="ECO:0000256" key="6">
    <source>
        <dbReference type="ARBA" id="ARBA00023267"/>
    </source>
</evidence>
<dbReference type="Pfam" id="PF00289">
    <property type="entry name" value="Biotin_carb_N"/>
    <property type="match status" value="1"/>
</dbReference>
<dbReference type="Gene3D" id="2.40.50.100">
    <property type="match status" value="1"/>
</dbReference>
<dbReference type="SUPFAM" id="SSF51246">
    <property type="entry name" value="Rudiment single hybrid motif"/>
    <property type="match status" value="1"/>
</dbReference>
<dbReference type="Pfam" id="PF00364">
    <property type="entry name" value="Biotin_lipoyl"/>
    <property type="match status" value="1"/>
</dbReference>
<dbReference type="SMART" id="SM00796">
    <property type="entry name" value="AHS1"/>
    <property type="match status" value="1"/>
</dbReference>
<name>A0A7X1B244_9BACT</name>
<evidence type="ECO:0000259" key="10">
    <source>
        <dbReference type="PROSITE" id="PS50979"/>
    </source>
</evidence>
<dbReference type="Gene3D" id="3.30.470.20">
    <property type="entry name" value="ATP-grasp fold, B domain"/>
    <property type="match status" value="1"/>
</dbReference>
<keyword evidence="5 7" id="KW-0067">ATP-binding</keyword>
<dbReference type="Pfam" id="PF02786">
    <property type="entry name" value="CPSase_L_D2"/>
    <property type="match status" value="1"/>
</dbReference>
<dbReference type="InterPro" id="IPR001882">
    <property type="entry name" value="Biotin_BS"/>
</dbReference>
<dbReference type="PROSITE" id="PS50968">
    <property type="entry name" value="BIOTINYL_LIPOYL"/>
    <property type="match status" value="1"/>
</dbReference>
<dbReference type="GO" id="GO:0016787">
    <property type="term" value="F:hydrolase activity"/>
    <property type="evidence" value="ECO:0007669"/>
    <property type="project" value="UniProtKB-KW"/>
</dbReference>
<dbReference type="GO" id="GO:0046872">
    <property type="term" value="F:metal ion binding"/>
    <property type="evidence" value="ECO:0007669"/>
    <property type="project" value="InterPro"/>
</dbReference>
<keyword evidence="6" id="KW-0092">Biotin</keyword>